<dbReference type="Proteomes" id="UP000823775">
    <property type="component" value="Unassembled WGS sequence"/>
</dbReference>
<sequence length="126" mass="14549">MIELARRRRPRIEIVNQPIGVIAKDDLTAFEGDMTVRQMTTYCRNHRLLMERGNRRITTTYLGLLISTWKALIGRGGIAELMKKMLLDNSNLLWVDICNLEKQFGQLATSNNIRTARALLRVTFED</sequence>
<accession>A0ABS8T9S4</accession>
<reference evidence="1 2" key="1">
    <citation type="journal article" date="2021" name="BMC Genomics">
        <title>Datura genome reveals duplications of psychoactive alkaloid biosynthetic genes and high mutation rate following tissue culture.</title>
        <authorList>
            <person name="Rajewski A."/>
            <person name="Carter-House D."/>
            <person name="Stajich J."/>
            <person name="Litt A."/>
        </authorList>
    </citation>
    <scope>NUCLEOTIDE SEQUENCE [LARGE SCALE GENOMIC DNA]</scope>
    <source>
        <strain evidence="1">AR-01</strain>
    </source>
</reference>
<organism evidence="1 2">
    <name type="scientific">Datura stramonium</name>
    <name type="common">Jimsonweed</name>
    <name type="synonym">Common thornapple</name>
    <dbReference type="NCBI Taxonomy" id="4076"/>
    <lineage>
        <taxon>Eukaryota</taxon>
        <taxon>Viridiplantae</taxon>
        <taxon>Streptophyta</taxon>
        <taxon>Embryophyta</taxon>
        <taxon>Tracheophyta</taxon>
        <taxon>Spermatophyta</taxon>
        <taxon>Magnoliopsida</taxon>
        <taxon>eudicotyledons</taxon>
        <taxon>Gunneridae</taxon>
        <taxon>Pentapetalae</taxon>
        <taxon>asterids</taxon>
        <taxon>lamiids</taxon>
        <taxon>Solanales</taxon>
        <taxon>Solanaceae</taxon>
        <taxon>Solanoideae</taxon>
        <taxon>Datureae</taxon>
        <taxon>Datura</taxon>
    </lineage>
</organism>
<name>A0ABS8T9S4_DATST</name>
<proteinExistence type="predicted"/>
<evidence type="ECO:0000313" key="2">
    <source>
        <dbReference type="Proteomes" id="UP000823775"/>
    </source>
</evidence>
<comment type="caution">
    <text evidence="1">The sequence shown here is derived from an EMBL/GenBank/DDBJ whole genome shotgun (WGS) entry which is preliminary data.</text>
</comment>
<dbReference type="EMBL" id="JACEIK010001255">
    <property type="protein sequence ID" value="MCD7467658.1"/>
    <property type="molecule type" value="Genomic_DNA"/>
</dbReference>
<gene>
    <name evidence="1" type="ORF">HAX54_005209</name>
</gene>
<evidence type="ECO:0000313" key="1">
    <source>
        <dbReference type="EMBL" id="MCD7467658.1"/>
    </source>
</evidence>
<keyword evidence="2" id="KW-1185">Reference proteome</keyword>
<protein>
    <submittedName>
        <fullName evidence="1">Uncharacterized protein</fullName>
    </submittedName>
</protein>